<dbReference type="EMBL" id="BAABME010001393">
    <property type="protein sequence ID" value="GAA0149372.1"/>
    <property type="molecule type" value="Genomic_DNA"/>
</dbReference>
<dbReference type="Proteomes" id="UP001454036">
    <property type="component" value="Unassembled WGS sequence"/>
</dbReference>
<dbReference type="CDD" id="cd10015">
    <property type="entry name" value="BfiI_C_EcoRII_N_B3"/>
    <property type="match status" value="1"/>
</dbReference>
<dbReference type="InterPro" id="IPR015300">
    <property type="entry name" value="DNA-bd_pseudobarrel_sf"/>
</dbReference>
<dbReference type="Pfam" id="PF02362">
    <property type="entry name" value="B3"/>
    <property type="match status" value="1"/>
</dbReference>
<keyword evidence="9" id="KW-1185">Reference proteome</keyword>
<name>A0AAV3PEH8_LITER</name>
<dbReference type="GO" id="GO:0005634">
    <property type="term" value="C:nucleus"/>
    <property type="evidence" value="ECO:0007669"/>
    <property type="project" value="UniProtKB-SubCell"/>
</dbReference>
<evidence type="ECO:0000256" key="2">
    <source>
        <dbReference type="ARBA" id="ARBA00023015"/>
    </source>
</evidence>
<dbReference type="GO" id="GO:0003700">
    <property type="term" value="F:DNA-binding transcription factor activity"/>
    <property type="evidence" value="ECO:0007669"/>
    <property type="project" value="InterPro"/>
</dbReference>
<gene>
    <name evidence="7" type="ORF">LIER_08565</name>
    <name evidence="8" type="ORF">LIER_26151</name>
</gene>
<dbReference type="PROSITE" id="PS50863">
    <property type="entry name" value="B3"/>
    <property type="match status" value="1"/>
</dbReference>
<protein>
    <submittedName>
        <fullName evidence="7">DNA-binding transcription factor</fullName>
    </submittedName>
</protein>
<dbReference type="SMART" id="SM01019">
    <property type="entry name" value="B3"/>
    <property type="match status" value="1"/>
</dbReference>
<dbReference type="InterPro" id="IPR003340">
    <property type="entry name" value="B3_DNA-bd"/>
</dbReference>
<keyword evidence="4" id="KW-0804">Transcription</keyword>
<evidence type="ECO:0000259" key="6">
    <source>
        <dbReference type="PROSITE" id="PS50863"/>
    </source>
</evidence>
<dbReference type="AlphaFoldDB" id="A0AAV3PEH8"/>
<evidence type="ECO:0000313" key="7">
    <source>
        <dbReference type="EMBL" id="GAA0149372.1"/>
    </source>
</evidence>
<dbReference type="InterPro" id="IPR044800">
    <property type="entry name" value="LEC2-like"/>
</dbReference>
<dbReference type="FunFam" id="2.40.330.10:FF:000003">
    <property type="entry name" value="B3 domain-containing transcription factor FUS3"/>
    <property type="match status" value="1"/>
</dbReference>
<dbReference type="SUPFAM" id="SSF101936">
    <property type="entry name" value="DNA-binding pseudobarrel domain"/>
    <property type="match status" value="1"/>
</dbReference>
<accession>A0AAV3PEH8</accession>
<dbReference type="GO" id="GO:0003677">
    <property type="term" value="F:DNA binding"/>
    <property type="evidence" value="ECO:0007669"/>
    <property type="project" value="UniProtKB-KW"/>
</dbReference>
<comment type="subcellular location">
    <subcellularLocation>
        <location evidence="1">Nucleus</location>
    </subcellularLocation>
</comment>
<evidence type="ECO:0000256" key="5">
    <source>
        <dbReference type="ARBA" id="ARBA00023242"/>
    </source>
</evidence>
<sequence length="765" mass="85776">MIKDVEYEVEQRDLHATNIAAETKKEVEVYLDNFMRVDDDDDQLLERQIYSLDEQENNFLCDDVIVNGSSSMFYTTEDNNNNFPPLNNVFPCMSSSSSSSSLPPQTNPLSTITAPIATPSCSSTSSSSSSAVSWAVLKSETEDYHNRSLQEGVVVNDINIAPIHGSICSTASVEVFSASQNGISGINVMEDFGCLDLQIEEEDDIWDPSSIFLNESNISQQEDEQKMFVPDEEQHQREYLKEENNNNYDDHSNGFDFLQGNSELSAIFLDWLKQNKDFISAEEMRSITLKRSTIESAMKRLGNSNEGKKHLLKLILEWVENCRLQKKKINSENSLPSYQQQQFHASVQNPNPDPNVCFPHSLWPMAANAPPAFAPESGVGLVTSPQGTVFQPAMGYMGDHPYACNGYMPQQAEFHQQMHNNPAHHCWQQIPQFPELVMPPPPQYVHFPPENNSGLSPPTPPQMGMYGGISSQYPYQGFDGNGEGLVRMGSSATKEARKKRMARQRRLSTHHFRHNNPSTNHQQNMQSQMQVNELQHVIRMNSDGGLNCSSPAAVATPPPPVGNWAYWSPSTGAVSASANVTMVPVGSPPRAINIDRTAVQRSVPTLTDRRQGYRTEKNLKFLLQKVLKQSDVGNLGRIVLPKKEAELHLPELESRDGIGIALEDIGTSRIWNMRYRFWPNNKSRMYLLENTGEFVRTNGLREGDFIVLYSDTKCGKYMIRGVKVRQQQGLKPEGKKPIKRNIRKIASAFNDGAPHCAPITQAVMN</sequence>
<organism evidence="7 9">
    <name type="scientific">Lithospermum erythrorhizon</name>
    <name type="common">Purple gromwell</name>
    <name type="synonym">Lithospermum officinale var. erythrorhizon</name>
    <dbReference type="NCBI Taxonomy" id="34254"/>
    <lineage>
        <taxon>Eukaryota</taxon>
        <taxon>Viridiplantae</taxon>
        <taxon>Streptophyta</taxon>
        <taxon>Embryophyta</taxon>
        <taxon>Tracheophyta</taxon>
        <taxon>Spermatophyta</taxon>
        <taxon>Magnoliopsida</taxon>
        <taxon>eudicotyledons</taxon>
        <taxon>Gunneridae</taxon>
        <taxon>Pentapetalae</taxon>
        <taxon>asterids</taxon>
        <taxon>lamiids</taxon>
        <taxon>Boraginales</taxon>
        <taxon>Boraginaceae</taxon>
        <taxon>Boraginoideae</taxon>
        <taxon>Lithospermeae</taxon>
        <taxon>Lithospermum</taxon>
    </lineage>
</organism>
<evidence type="ECO:0000256" key="4">
    <source>
        <dbReference type="ARBA" id="ARBA00023163"/>
    </source>
</evidence>
<reference evidence="7 9" key="1">
    <citation type="submission" date="2024-01" db="EMBL/GenBank/DDBJ databases">
        <title>The complete chloroplast genome sequence of Lithospermum erythrorhizon: insights into the phylogenetic relationship among Boraginaceae species and the maternal lineages of purple gromwells.</title>
        <authorList>
            <person name="Okada T."/>
            <person name="Watanabe K."/>
        </authorList>
    </citation>
    <scope>NUCLEOTIDE SEQUENCE [LARGE SCALE GENOMIC DNA]</scope>
</reference>
<proteinExistence type="predicted"/>
<evidence type="ECO:0000313" key="8">
    <source>
        <dbReference type="EMBL" id="GAA0172299.1"/>
    </source>
</evidence>
<evidence type="ECO:0000313" key="9">
    <source>
        <dbReference type="Proteomes" id="UP001454036"/>
    </source>
</evidence>
<evidence type="ECO:0000256" key="1">
    <source>
        <dbReference type="ARBA" id="ARBA00004123"/>
    </source>
</evidence>
<keyword evidence="5" id="KW-0539">Nucleus</keyword>
<dbReference type="Gene3D" id="2.40.330.10">
    <property type="entry name" value="DNA-binding pseudobarrel domain"/>
    <property type="match status" value="1"/>
</dbReference>
<keyword evidence="2" id="KW-0805">Transcription regulation</keyword>
<feature type="domain" description="TF-B3" evidence="6">
    <location>
        <begin position="623"/>
        <end position="725"/>
    </location>
</feature>
<evidence type="ECO:0000256" key="3">
    <source>
        <dbReference type="ARBA" id="ARBA00023125"/>
    </source>
</evidence>
<keyword evidence="3 7" id="KW-0238">DNA-binding</keyword>
<dbReference type="PANTHER" id="PTHR31140:SF81">
    <property type="entry name" value="B3 DOMAIN-CONTAINING TRANSCRIPTION FACTOR ABI3"/>
    <property type="match status" value="1"/>
</dbReference>
<dbReference type="EMBL" id="BAABME010008056">
    <property type="protein sequence ID" value="GAA0172299.1"/>
    <property type="molecule type" value="Genomic_DNA"/>
</dbReference>
<dbReference type="PANTHER" id="PTHR31140">
    <property type="entry name" value="B3 DOMAIN-CONTAINING TRANSCRIPTION FACTOR ABI3"/>
    <property type="match status" value="1"/>
</dbReference>
<comment type="caution">
    <text evidence="7">The sequence shown here is derived from an EMBL/GenBank/DDBJ whole genome shotgun (WGS) entry which is preliminary data.</text>
</comment>